<keyword evidence="1" id="KW-0732">Signal</keyword>
<feature type="chain" id="PRO_5033393727" evidence="1">
    <location>
        <begin position="21"/>
        <end position="150"/>
    </location>
</feature>
<dbReference type="AlphaFoldDB" id="A0A3R6E6B8"/>
<sequence>MKSLVITVLMLLTFSAGTKAQESQKVFTAEEQTIVDLSNNKWNWMSEKNVEKLAKLFHENSQFVHMGSYWGKQEELNTIRTGGIWYKKAEIHDVQVKFAAGTATVYSRIHLNSVVGGNAVRFPFIVTEVYVMEDGKWQLSTLAFTRTLGE</sequence>
<dbReference type="Proteomes" id="UP000285173">
    <property type="component" value="Unassembled WGS sequence"/>
</dbReference>
<comment type="caution">
    <text evidence="4">The sequence shown here is derived from an EMBL/GenBank/DDBJ whole genome shotgun (WGS) entry which is preliminary data.</text>
</comment>
<dbReference type="Pfam" id="PF14534">
    <property type="entry name" value="DUF4440"/>
    <property type="match status" value="1"/>
</dbReference>
<dbReference type="RefSeq" id="WP_122203255.1">
    <property type="nucleotide sequence ID" value="NZ_QRKC01000013.1"/>
</dbReference>
<gene>
    <name evidence="4" type="ORF">DW191_18325</name>
    <name evidence="3" type="ORF">DW986_11730</name>
</gene>
<dbReference type="InterPro" id="IPR032710">
    <property type="entry name" value="NTF2-like_dom_sf"/>
</dbReference>
<dbReference type="SUPFAM" id="SSF54427">
    <property type="entry name" value="NTF2-like"/>
    <property type="match status" value="1"/>
</dbReference>
<dbReference type="InterPro" id="IPR027843">
    <property type="entry name" value="DUF4440"/>
</dbReference>
<evidence type="ECO:0000313" key="4">
    <source>
        <dbReference type="EMBL" id="RHH74319.1"/>
    </source>
</evidence>
<organism evidence="4 5">
    <name type="scientific">Parabacteroides merdae</name>
    <dbReference type="NCBI Taxonomy" id="46503"/>
    <lineage>
        <taxon>Bacteria</taxon>
        <taxon>Pseudomonadati</taxon>
        <taxon>Bacteroidota</taxon>
        <taxon>Bacteroidia</taxon>
        <taxon>Bacteroidales</taxon>
        <taxon>Tannerellaceae</taxon>
        <taxon>Parabacteroides</taxon>
    </lineage>
</organism>
<evidence type="ECO:0000313" key="3">
    <source>
        <dbReference type="EMBL" id="RGZ47039.1"/>
    </source>
</evidence>
<dbReference type="Proteomes" id="UP000283732">
    <property type="component" value="Unassembled WGS sequence"/>
</dbReference>
<dbReference type="EMBL" id="QSEF01000015">
    <property type="protein sequence ID" value="RGZ47039.1"/>
    <property type="molecule type" value="Genomic_DNA"/>
</dbReference>
<name>A0A3R6E6B8_9BACT</name>
<evidence type="ECO:0000313" key="5">
    <source>
        <dbReference type="Proteomes" id="UP000283732"/>
    </source>
</evidence>
<dbReference type="EMBL" id="QRKC01000013">
    <property type="protein sequence ID" value="RHH74319.1"/>
    <property type="molecule type" value="Genomic_DNA"/>
</dbReference>
<evidence type="ECO:0000259" key="2">
    <source>
        <dbReference type="Pfam" id="PF14534"/>
    </source>
</evidence>
<evidence type="ECO:0000256" key="1">
    <source>
        <dbReference type="SAM" id="SignalP"/>
    </source>
</evidence>
<dbReference type="Gene3D" id="3.10.450.50">
    <property type="match status" value="1"/>
</dbReference>
<feature type="signal peptide" evidence="1">
    <location>
        <begin position="1"/>
        <end position="20"/>
    </location>
</feature>
<feature type="domain" description="DUF4440" evidence="2">
    <location>
        <begin position="37"/>
        <end position="139"/>
    </location>
</feature>
<evidence type="ECO:0000313" key="6">
    <source>
        <dbReference type="Proteomes" id="UP000285173"/>
    </source>
</evidence>
<accession>A0A3R6E6B8</accession>
<protein>
    <submittedName>
        <fullName evidence="4">Nuclear transport factor 2 family protein</fullName>
    </submittedName>
</protein>
<reference evidence="5 6" key="1">
    <citation type="submission" date="2018-08" db="EMBL/GenBank/DDBJ databases">
        <title>A genome reference for cultivated species of the human gut microbiota.</title>
        <authorList>
            <person name="Zou Y."/>
            <person name="Xue W."/>
            <person name="Luo G."/>
        </authorList>
    </citation>
    <scope>NUCLEOTIDE SEQUENCE [LARGE SCALE GENOMIC DNA]</scope>
    <source>
        <strain evidence="4 5">AM16-50</strain>
        <strain evidence="3 6">AM50-15</strain>
    </source>
</reference>
<proteinExistence type="predicted"/>